<accession>A0A195E3F9</accession>
<dbReference type="GO" id="GO:0050808">
    <property type="term" value="P:synapse organization"/>
    <property type="evidence" value="ECO:0007669"/>
    <property type="project" value="TreeGrafter"/>
</dbReference>
<dbReference type="GO" id="GO:0032589">
    <property type="term" value="C:neuron projection membrane"/>
    <property type="evidence" value="ECO:0007669"/>
    <property type="project" value="TreeGrafter"/>
</dbReference>
<dbReference type="PANTHER" id="PTHR23279">
    <property type="entry name" value="DEFECTIVE PROBOSCIS EXTENSION RESPONSE DPR -RELATED"/>
    <property type="match status" value="1"/>
</dbReference>
<dbReference type="SMART" id="SM00409">
    <property type="entry name" value="IG"/>
    <property type="match status" value="1"/>
</dbReference>
<dbReference type="EMBL" id="KQ979709">
    <property type="protein sequence ID" value="KYN19457.1"/>
    <property type="molecule type" value="Genomic_DNA"/>
</dbReference>
<dbReference type="PANTHER" id="PTHR23279:SF4">
    <property type="entry name" value="DEFECTIVE PROBOSCIS EXTENSION RESPONSE 2, ISOFORM F-RELATED"/>
    <property type="match status" value="1"/>
</dbReference>
<dbReference type="InterPro" id="IPR013783">
    <property type="entry name" value="Ig-like_fold"/>
</dbReference>
<dbReference type="AlphaFoldDB" id="A0A195E3F9"/>
<dbReference type="SUPFAM" id="SSF48726">
    <property type="entry name" value="Immunoglobulin"/>
    <property type="match status" value="1"/>
</dbReference>
<dbReference type="InterPro" id="IPR007110">
    <property type="entry name" value="Ig-like_dom"/>
</dbReference>
<protein>
    <recommendedName>
        <fullName evidence="1">Ig-like domain-containing protein</fullName>
    </recommendedName>
</protein>
<organism evidence="2 3">
    <name type="scientific">Trachymyrmex cornetzi</name>
    <dbReference type="NCBI Taxonomy" id="471704"/>
    <lineage>
        <taxon>Eukaryota</taxon>
        <taxon>Metazoa</taxon>
        <taxon>Ecdysozoa</taxon>
        <taxon>Arthropoda</taxon>
        <taxon>Hexapoda</taxon>
        <taxon>Insecta</taxon>
        <taxon>Pterygota</taxon>
        <taxon>Neoptera</taxon>
        <taxon>Endopterygota</taxon>
        <taxon>Hymenoptera</taxon>
        <taxon>Apocrita</taxon>
        <taxon>Aculeata</taxon>
        <taxon>Formicoidea</taxon>
        <taxon>Formicidae</taxon>
        <taxon>Myrmicinae</taxon>
        <taxon>Trachymyrmex</taxon>
    </lineage>
</organism>
<dbReference type="InterPro" id="IPR003599">
    <property type="entry name" value="Ig_sub"/>
</dbReference>
<sequence>MKIDVTRGKKSNDEFHPCAIVQFYSAEFVCAADCLSRSEDRGNESELKRSIKNVNSPNWDVKWRITASENGRDPTNHSRLSLIAREANPRLDTFTELKVGKARAKIIGQADIYVKTGSLLTLTCLMSQGPHDLGTVAWYQGSEAVVTSPRSENDIETEPRITVETEWSDALTSRLKITHAKFTDSGKYSCVPTVAEGASVNVHVINGKSIRNTITDPHDKIIRVHASITYPTILGDRVAAIHPTFV</sequence>
<dbReference type="Pfam" id="PF13927">
    <property type="entry name" value="Ig_3"/>
    <property type="match status" value="1"/>
</dbReference>
<name>A0A195E3F9_9HYME</name>
<dbReference type="InterPro" id="IPR037448">
    <property type="entry name" value="Zig-8"/>
</dbReference>
<feature type="domain" description="Ig-like" evidence="1">
    <location>
        <begin position="89"/>
        <end position="201"/>
    </location>
</feature>
<dbReference type="Proteomes" id="UP000078492">
    <property type="component" value="Unassembled WGS sequence"/>
</dbReference>
<dbReference type="FunFam" id="2.60.40.10:FF:001633">
    <property type="entry name" value="Uncharacterized protein, isoform A"/>
    <property type="match status" value="1"/>
</dbReference>
<gene>
    <name evidence="2" type="ORF">ALC57_08224</name>
</gene>
<proteinExistence type="predicted"/>
<dbReference type="InterPro" id="IPR036179">
    <property type="entry name" value="Ig-like_dom_sf"/>
</dbReference>
<evidence type="ECO:0000313" key="2">
    <source>
        <dbReference type="EMBL" id="KYN19457.1"/>
    </source>
</evidence>
<evidence type="ECO:0000313" key="3">
    <source>
        <dbReference type="Proteomes" id="UP000078492"/>
    </source>
</evidence>
<dbReference type="STRING" id="471704.A0A195E3F9"/>
<dbReference type="Gene3D" id="2.60.40.10">
    <property type="entry name" value="Immunoglobulins"/>
    <property type="match status" value="1"/>
</dbReference>
<keyword evidence="3" id="KW-1185">Reference proteome</keyword>
<reference evidence="2 3" key="1">
    <citation type="submission" date="2015-09" db="EMBL/GenBank/DDBJ databases">
        <title>Trachymyrmex cornetzi WGS genome.</title>
        <authorList>
            <person name="Nygaard S."/>
            <person name="Hu H."/>
            <person name="Boomsma J."/>
            <person name="Zhang G."/>
        </authorList>
    </citation>
    <scope>NUCLEOTIDE SEQUENCE [LARGE SCALE GENOMIC DNA]</scope>
    <source>
        <strain evidence="2">Tcor2-1</strain>
        <tissue evidence="2">Whole body</tissue>
    </source>
</reference>
<dbReference type="PROSITE" id="PS50835">
    <property type="entry name" value="IG_LIKE"/>
    <property type="match status" value="1"/>
</dbReference>
<evidence type="ECO:0000259" key="1">
    <source>
        <dbReference type="PROSITE" id="PS50835"/>
    </source>
</evidence>